<accession>A0ABP8ZLV8</accession>
<evidence type="ECO:0000313" key="2">
    <source>
        <dbReference type="EMBL" id="GAA4760050.1"/>
    </source>
</evidence>
<organism evidence="2 3">
    <name type="scientific">Streptomyces sanyensis</name>
    <dbReference type="NCBI Taxonomy" id="568869"/>
    <lineage>
        <taxon>Bacteria</taxon>
        <taxon>Bacillati</taxon>
        <taxon>Actinomycetota</taxon>
        <taxon>Actinomycetes</taxon>
        <taxon>Kitasatosporales</taxon>
        <taxon>Streptomycetaceae</taxon>
        <taxon>Streptomyces</taxon>
    </lineage>
</organism>
<dbReference type="EMBL" id="BAABJV010000001">
    <property type="protein sequence ID" value="GAA4760050.1"/>
    <property type="molecule type" value="Genomic_DNA"/>
</dbReference>
<keyword evidence="1" id="KW-0812">Transmembrane</keyword>
<evidence type="ECO:0000313" key="3">
    <source>
        <dbReference type="Proteomes" id="UP001501147"/>
    </source>
</evidence>
<feature type="transmembrane region" description="Helical" evidence="1">
    <location>
        <begin position="381"/>
        <end position="399"/>
    </location>
</feature>
<feature type="transmembrane region" description="Helical" evidence="1">
    <location>
        <begin position="313"/>
        <end position="333"/>
    </location>
</feature>
<proteinExistence type="predicted"/>
<comment type="caution">
    <text evidence="2">The sequence shown here is derived from an EMBL/GenBank/DDBJ whole genome shotgun (WGS) entry which is preliminary data.</text>
</comment>
<feature type="transmembrane region" description="Helical" evidence="1">
    <location>
        <begin position="202"/>
        <end position="222"/>
    </location>
</feature>
<keyword evidence="1" id="KW-0472">Membrane</keyword>
<feature type="transmembrane region" description="Helical" evidence="1">
    <location>
        <begin position="142"/>
        <end position="165"/>
    </location>
</feature>
<evidence type="ECO:0000256" key="1">
    <source>
        <dbReference type="SAM" id="Phobius"/>
    </source>
</evidence>
<dbReference type="RefSeq" id="WP_345608201.1">
    <property type="nucleotide sequence ID" value="NZ_BAABJV010000001.1"/>
</dbReference>
<feature type="transmembrane region" description="Helical" evidence="1">
    <location>
        <begin position="406"/>
        <end position="423"/>
    </location>
</feature>
<feature type="transmembrane region" description="Helical" evidence="1">
    <location>
        <begin position="253"/>
        <end position="276"/>
    </location>
</feature>
<sequence length="457" mass="47110">MSGPLPLEPRTGEDTLTLRLGDQRTLSLRLPRMRGREQEIDRLAAEMTEALGPAVHSYEIAAMLESEGLTADVIRERYGKKDLFALADALYQRVPRAFPEPQAPRDPWRPDHLRCALRGALFALPGLAHLLTAPLWQGTDAVPALVTAGLVSWAFGQALGHRAYLRLADGRREAGRTLLLGALAGAALATAAGLAVAGPGPAAAFAAAQSVYLACAGVLLVLGRERLLLAALTPLIGGAAALLWWDAGAAVRIAVPLATVAATVAAAGFALSRALAAPAAAHAARPRALLSVPYGLFGLAAGALVLSEGRTEPFAMIVLTVSMGPAEWLLYRYRGLSVAALRSAATPSGFRRRSAGILLLCLAGYLLPLLPGALLVGADPATLLALGATLWCALLLQAFGIAWPPALVCLAAACAVAVPALASAPAQPLLLPASCGAASLVLVAWVLGRLGRPAAHT</sequence>
<keyword evidence="1" id="KW-1133">Transmembrane helix</keyword>
<feature type="transmembrane region" description="Helical" evidence="1">
    <location>
        <begin position="354"/>
        <end position="375"/>
    </location>
</feature>
<gene>
    <name evidence="2" type="ORF">GCM10023329_01300</name>
</gene>
<keyword evidence="3" id="KW-1185">Reference proteome</keyword>
<feature type="transmembrane region" description="Helical" evidence="1">
    <location>
        <begin position="227"/>
        <end position="247"/>
    </location>
</feature>
<feature type="transmembrane region" description="Helical" evidence="1">
    <location>
        <begin position="177"/>
        <end position="196"/>
    </location>
</feature>
<name>A0ABP8ZLV8_9ACTN</name>
<feature type="transmembrane region" description="Helical" evidence="1">
    <location>
        <begin position="429"/>
        <end position="448"/>
    </location>
</feature>
<reference evidence="3" key="1">
    <citation type="journal article" date="2019" name="Int. J. Syst. Evol. Microbiol.">
        <title>The Global Catalogue of Microorganisms (GCM) 10K type strain sequencing project: providing services to taxonomists for standard genome sequencing and annotation.</title>
        <authorList>
            <consortium name="The Broad Institute Genomics Platform"/>
            <consortium name="The Broad Institute Genome Sequencing Center for Infectious Disease"/>
            <person name="Wu L."/>
            <person name="Ma J."/>
        </authorList>
    </citation>
    <scope>NUCLEOTIDE SEQUENCE [LARGE SCALE GENOMIC DNA]</scope>
    <source>
        <strain evidence="3">JCM 18324</strain>
    </source>
</reference>
<evidence type="ECO:0008006" key="4">
    <source>
        <dbReference type="Google" id="ProtNLM"/>
    </source>
</evidence>
<protein>
    <recommendedName>
        <fullName evidence="4">Integral membrane protein</fullName>
    </recommendedName>
</protein>
<dbReference type="Proteomes" id="UP001501147">
    <property type="component" value="Unassembled WGS sequence"/>
</dbReference>
<feature type="transmembrane region" description="Helical" evidence="1">
    <location>
        <begin position="288"/>
        <end position="307"/>
    </location>
</feature>